<sequence length="141" mass="16082">MQLIYLFIIAILNSIDNIGVGAAYSIADIKVKLSKNLLIAFLAFAVSYLACLCGQLIFYYFSHNECSIINMLLLVLMGTKMIYSSFSNEKNDSHNNIKELKYKESISIGIALALFLISYNFKFFYFIFLIKIYISLITSYS</sequence>
<keyword evidence="1" id="KW-1003">Cell membrane</keyword>
<evidence type="ECO:0000256" key="5">
    <source>
        <dbReference type="SAM" id="Phobius"/>
    </source>
</evidence>
<keyword evidence="2 5" id="KW-0812">Transmembrane</keyword>
<reference evidence="6 7" key="1">
    <citation type="submission" date="2016-05" db="EMBL/GenBank/DDBJ databases">
        <title>Microbial solvent formation.</title>
        <authorList>
            <person name="Poehlein A."/>
            <person name="Montoya Solano J.D."/>
            <person name="Flitsch S."/>
            <person name="Krabben P."/>
            <person name="Duerre P."/>
            <person name="Daniel R."/>
        </authorList>
    </citation>
    <scope>NUCLEOTIDE SEQUENCE [LARGE SCALE GENOMIC DNA]</scope>
    <source>
        <strain evidence="6 7">L1-8</strain>
    </source>
</reference>
<gene>
    <name evidence="6" type="primary">mntP_6</name>
    <name evidence="6" type="ORF">CLOSAC_39560</name>
</gene>
<evidence type="ECO:0000313" key="7">
    <source>
        <dbReference type="Proteomes" id="UP000191154"/>
    </source>
</evidence>
<evidence type="ECO:0000256" key="2">
    <source>
        <dbReference type="ARBA" id="ARBA00022692"/>
    </source>
</evidence>
<feature type="transmembrane region" description="Helical" evidence="5">
    <location>
        <begin position="67"/>
        <end position="86"/>
    </location>
</feature>
<protein>
    <submittedName>
        <fullName evidence="6">Manganese efflux pump MntP</fullName>
    </submittedName>
</protein>
<evidence type="ECO:0000256" key="3">
    <source>
        <dbReference type="ARBA" id="ARBA00022989"/>
    </source>
</evidence>
<proteinExistence type="predicted"/>
<comment type="caution">
    <text evidence="6">The sequence shown here is derived from an EMBL/GenBank/DDBJ whole genome shotgun (WGS) entry which is preliminary data.</text>
</comment>
<evidence type="ECO:0000256" key="1">
    <source>
        <dbReference type="ARBA" id="ARBA00022475"/>
    </source>
</evidence>
<feature type="transmembrane region" description="Helical" evidence="5">
    <location>
        <begin position="106"/>
        <end position="134"/>
    </location>
</feature>
<dbReference type="PANTHER" id="PTHR35529">
    <property type="entry name" value="MANGANESE EFFLUX PUMP MNTP-RELATED"/>
    <property type="match status" value="1"/>
</dbReference>
<feature type="transmembrane region" description="Helical" evidence="5">
    <location>
        <begin position="6"/>
        <end position="26"/>
    </location>
</feature>
<dbReference type="PANTHER" id="PTHR35529:SF2">
    <property type="entry name" value="SPORULATION PROTEIN YTAF-RELATED"/>
    <property type="match status" value="1"/>
</dbReference>
<keyword evidence="4 5" id="KW-0472">Membrane</keyword>
<evidence type="ECO:0000313" key="6">
    <source>
        <dbReference type="EMBL" id="OOM07427.1"/>
    </source>
</evidence>
<name>A0A1S8MTB6_CLOSA</name>
<dbReference type="Proteomes" id="UP000191154">
    <property type="component" value="Unassembled WGS sequence"/>
</dbReference>
<dbReference type="AlphaFoldDB" id="A0A1S8MTB6"/>
<organism evidence="6 7">
    <name type="scientific">Clostridium saccharobutylicum</name>
    <dbReference type="NCBI Taxonomy" id="169679"/>
    <lineage>
        <taxon>Bacteria</taxon>
        <taxon>Bacillati</taxon>
        <taxon>Bacillota</taxon>
        <taxon>Clostridia</taxon>
        <taxon>Eubacteriales</taxon>
        <taxon>Clostridiaceae</taxon>
        <taxon>Clostridium</taxon>
    </lineage>
</organism>
<evidence type="ECO:0000256" key="4">
    <source>
        <dbReference type="ARBA" id="ARBA00023136"/>
    </source>
</evidence>
<dbReference type="InterPro" id="IPR003810">
    <property type="entry name" value="Mntp/YtaF"/>
</dbReference>
<accession>A0A1S8MTB6</accession>
<keyword evidence="3 5" id="KW-1133">Transmembrane helix</keyword>
<feature type="transmembrane region" description="Helical" evidence="5">
    <location>
        <begin position="38"/>
        <end position="61"/>
    </location>
</feature>
<dbReference type="STRING" id="169679.CSACC_32110"/>
<dbReference type="EMBL" id="LZYZ01000008">
    <property type="protein sequence ID" value="OOM07427.1"/>
    <property type="molecule type" value="Genomic_DNA"/>
</dbReference>